<dbReference type="OrthoDB" id="167865at2759"/>
<dbReference type="EMBL" id="CAKKNE010000005">
    <property type="protein sequence ID" value="CAH0377947.1"/>
    <property type="molecule type" value="Genomic_DNA"/>
</dbReference>
<evidence type="ECO:0000313" key="2">
    <source>
        <dbReference type="EMBL" id="CAH0377947.1"/>
    </source>
</evidence>
<dbReference type="Proteomes" id="UP000789595">
    <property type="component" value="Unassembled WGS sequence"/>
</dbReference>
<accession>A0A8J2SWN2</accession>
<feature type="region of interest" description="Disordered" evidence="1">
    <location>
        <begin position="200"/>
        <end position="415"/>
    </location>
</feature>
<evidence type="ECO:0000256" key="1">
    <source>
        <dbReference type="SAM" id="MobiDB-lite"/>
    </source>
</evidence>
<feature type="region of interest" description="Disordered" evidence="1">
    <location>
        <begin position="126"/>
        <end position="163"/>
    </location>
</feature>
<name>A0A8J2SWN2_9STRA</name>
<feature type="compositionally biased region" description="Gly residues" evidence="1">
    <location>
        <begin position="383"/>
        <end position="395"/>
    </location>
</feature>
<comment type="caution">
    <text evidence="2">The sequence shown here is derived from an EMBL/GenBank/DDBJ whole genome shotgun (WGS) entry which is preliminary data.</text>
</comment>
<gene>
    <name evidence="2" type="ORF">PECAL_5P24640</name>
</gene>
<feature type="compositionally biased region" description="Pro residues" evidence="1">
    <location>
        <begin position="152"/>
        <end position="161"/>
    </location>
</feature>
<feature type="compositionally biased region" description="Basic and acidic residues" evidence="1">
    <location>
        <begin position="297"/>
        <end position="308"/>
    </location>
</feature>
<evidence type="ECO:0000313" key="3">
    <source>
        <dbReference type="Proteomes" id="UP000789595"/>
    </source>
</evidence>
<dbReference type="AlphaFoldDB" id="A0A8J2SWN2"/>
<proteinExistence type="predicted"/>
<keyword evidence="3" id="KW-1185">Reference proteome</keyword>
<organism evidence="2 3">
    <name type="scientific">Pelagomonas calceolata</name>
    <dbReference type="NCBI Taxonomy" id="35677"/>
    <lineage>
        <taxon>Eukaryota</taxon>
        <taxon>Sar</taxon>
        <taxon>Stramenopiles</taxon>
        <taxon>Ochrophyta</taxon>
        <taxon>Pelagophyceae</taxon>
        <taxon>Pelagomonadales</taxon>
        <taxon>Pelagomonadaceae</taxon>
        <taxon>Pelagomonas</taxon>
    </lineage>
</organism>
<sequence>MSTETEKIKAEMKLLHWHKLANDAALKAALLKTKTMKAKDAKRPVGVENVKAKAGWMQRVIEEEQAKPLQVTKDFVLEYQENERREEERLDAEVARHIECLRKLRVQIEKRESLRERKAAYKAARKQMIGKSGVPPANVGVRPKPPDHDEPPPVGPFPPQPQGTLTTVLSSLDRLVDLERRICSLEKDSIYDRVEAAAKGGMRQRGPLTFTKQRLPPRSNRPAQDVWAVKLQPPKPDRLSKSRKPSRRDASMNSWLNRKQARDQQKRQTVARAGRPLVRGAAGGRRGRNNAEQAFLDQKRSNQRRTDSIRGLGTRRGNAKTFGVSRRPMATTSRRRPLAQTTGPPRRGGSRMPSIGANRTGPRMGGSRMRSVPAARSYASGPRPGGRFGASGGRGTMPRVAGSGLGAVRGRRAWG</sequence>
<reference evidence="2" key="1">
    <citation type="submission" date="2021-11" db="EMBL/GenBank/DDBJ databases">
        <authorList>
            <consortium name="Genoscope - CEA"/>
            <person name="William W."/>
        </authorList>
    </citation>
    <scope>NUCLEOTIDE SEQUENCE</scope>
</reference>
<protein>
    <submittedName>
        <fullName evidence="2">Uncharacterized protein</fullName>
    </submittedName>
</protein>
<feature type="compositionally biased region" description="Low complexity" evidence="1">
    <location>
        <begin position="270"/>
        <end position="280"/>
    </location>
</feature>